<dbReference type="Proteomes" id="UP000221384">
    <property type="component" value="Unassembled WGS sequence"/>
</dbReference>
<comment type="caution">
    <text evidence="1">The sequence shown here is derived from an EMBL/GenBank/DDBJ whole genome shotgun (WGS) entry which is preliminary data.</text>
</comment>
<protein>
    <submittedName>
        <fullName evidence="1">Phage tail protein</fullName>
    </submittedName>
</protein>
<accession>A0ABX4LPD7</accession>
<reference evidence="1 2" key="1">
    <citation type="submission" date="2017-09" db="EMBL/GenBank/DDBJ databases">
        <authorList>
            <person name="Perez-Cataluna A."/>
            <person name="Figueras M.J."/>
            <person name="Salas-Masso N."/>
        </authorList>
    </citation>
    <scope>NUCLEOTIDE SEQUENCE [LARGE SCALE GENOMIC DNA]</scope>
    <source>
        <strain evidence="1 2">F138-33</strain>
    </source>
</reference>
<evidence type="ECO:0000313" key="2">
    <source>
        <dbReference type="Proteomes" id="UP000221384"/>
    </source>
</evidence>
<dbReference type="RefSeq" id="WP_099334393.1">
    <property type="nucleotide sequence ID" value="NZ_CP042812.1"/>
</dbReference>
<dbReference type="InterPro" id="IPR052042">
    <property type="entry name" value="Tail_sheath_structural"/>
</dbReference>
<dbReference type="EMBL" id="NWVW01000007">
    <property type="protein sequence ID" value="PHO09785.1"/>
    <property type="molecule type" value="Genomic_DNA"/>
</dbReference>
<dbReference type="PANTHER" id="PTHR35861:SF1">
    <property type="entry name" value="PHAGE TAIL SHEATH PROTEIN"/>
    <property type="match status" value="1"/>
</dbReference>
<name>A0ABX4LPD7_9BACT</name>
<gene>
    <name evidence="1" type="ORF">CPG37_07145</name>
</gene>
<dbReference type="PANTHER" id="PTHR35861">
    <property type="match status" value="1"/>
</dbReference>
<keyword evidence="2" id="KW-1185">Reference proteome</keyword>
<sequence length="392" mass="42900">MANNRGIVTERSSDSARPIKVNSTLPIALVVTSNIAAGIYGFDSPEDAIKDDVIKTHTTGNMMKYLKLGVDEFPVTVPTIIVVCNEGADDAETKSNIIAGVNSIKKAASTINLASSKGSVIGYNPDIITVADHAIGDMDVANTMINVCKTIKARTFIDLDADSNGDAISQRDLFGSDRVTLAKTSLGKWNTETDSTDYYDSGVVLAWLRAYCDGNVEGDDEIGWSKSISNKVLPFSSIKEPSDFMAGVQDETDPLSEAQIMSFITYMGIRTWNYQTTDADPIWQDARRVRIVDLAAAAVLKGIFFAVDKPILKLRAAKTSLREFMKTLVGQNVMLAHEVKLDMKRTTPSEITAGRFYFIIDFQEMPVAVRICVTFNQTDRFAPIAYEILNAA</sequence>
<organism evidence="1 2">
    <name type="scientific">Malaciobacter canalis</name>
    <dbReference type="NCBI Taxonomy" id="1912871"/>
    <lineage>
        <taxon>Bacteria</taxon>
        <taxon>Pseudomonadati</taxon>
        <taxon>Campylobacterota</taxon>
        <taxon>Epsilonproteobacteria</taxon>
        <taxon>Campylobacterales</taxon>
        <taxon>Arcobacteraceae</taxon>
        <taxon>Malaciobacter</taxon>
    </lineage>
</organism>
<proteinExistence type="predicted"/>
<evidence type="ECO:0000313" key="1">
    <source>
        <dbReference type="EMBL" id="PHO09785.1"/>
    </source>
</evidence>